<dbReference type="GO" id="GO:0030894">
    <property type="term" value="C:replisome"/>
    <property type="evidence" value="ECO:0007669"/>
    <property type="project" value="TreeGrafter"/>
</dbReference>
<dbReference type="PANTHER" id="PTHR13710">
    <property type="entry name" value="DNA HELICASE RECQ FAMILY MEMBER"/>
    <property type="match status" value="1"/>
</dbReference>
<dbReference type="InterPro" id="IPR036388">
    <property type="entry name" value="WH-like_DNA-bd_sf"/>
</dbReference>
<keyword evidence="16" id="KW-1185">Reference proteome</keyword>
<dbReference type="Gene3D" id="3.40.50.300">
    <property type="entry name" value="P-loop containing nucleotide triphosphate hydrolases"/>
    <property type="match status" value="2"/>
</dbReference>
<dbReference type="InterPro" id="IPR002464">
    <property type="entry name" value="DNA/RNA_helicase_DEAH_CS"/>
</dbReference>
<reference evidence="15 16" key="1">
    <citation type="journal article" date="2015" name="BMC Genomics">
        <title>Genome mining reveals unlocked bioactive potential of marine Gram-negative bacteria.</title>
        <authorList>
            <person name="Machado H."/>
            <person name="Sonnenschein E.C."/>
            <person name="Melchiorsen J."/>
            <person name="Gram L."/>
        </authorList>
    </citation>
    <scope>NUCLEOTIDE SEQUENCE [LARGE SCALE GENOMIC DNA]</scope>
    <source>
        <strain evidence="15 16">S2757</strain>
    </source>
</reference>
<evidence type="ECO:0000313" key="16">
    <source>
        <dbReference type="Proteomes" id="UP000033673"/>
    </source>
</evidence>
<dbReference type="GO" id="GO:0003677">
    <property type="term" value="F:DNA binding"/>
    <property type="evidence" value="ECO:0007669"/>
    <property type="project" value="UniProtKB-KW"/>
</dbReference>
<dbReference type="Pfam" id="PF16124">
    <property type="entry name" value="RecQ_Zn_bind"/>
    <property type="match status" value="1"/>
</dbReference>
<dbReference type="AlphaFoldDB" id="A0A0F4NGP2"/>
<dbReference type="PROSITE" id="PS51194">
    <property type="entry name" value="HELICASE_CTER"/>
    <property type="match status" value="1"/>
</dbReference>
<dbReference type="InterPro" id="IPR027417">
    <property type="entry name" value="P-loop_NTPase"/>
</dbReference>
<dbReference type="InterPro" id="IPR011545">
    <property type="entry name" value="DEAD/DEAH_box_helicase_dom"/>
</dbReference>
<dbReference type="InterPro" id="IPR004589">
    <property type="entry name" value="DNA_helicase_ATP-dep_RecQ"/>
</dbReference>
<dbReference type="GO" id="GO:0005524">
    <property type="term" value="F:ATP binding"/>
    <property type="evidence" value="ECO:0007669"/>
    <property type="project" value="UniProtKB-KW"/>
</dbReference>
<dbReference type="NCBIfam" id="TIGR00614">
    <property type="entry name" value="recQ_fam"/>
    <property type="match status" value="1"/>
</dbReference>
<evidence type="ECO:0000259" key="13">
    <source>
        <dbReference type="PROSITE" id="PS51192"/>
    </source>
</evidence>
<evidence type="ECO:0000256" key="3">
    <source>
        <dbReference type="ARBA" id="ARBA00022741"/>
    </source>
</evidence>
<dbReference type="InterPro" id="IPR032284">
    <property type="entry name" value="RecQ_Zn-bd"/>
</dbReference>
<evidence type="ECO:0000256" key="12">
    <source>
        <dbReference type="ARBA" id="ARBA00044550"/>
    </source>
</evidence>
<organism evidence="15 16">
    <name type="scientific">Vibrio galatheae</name>
    <dbReference type="NCBI Taxonomy" id="579748"/>
    <lineage>
        <taxon>Bacteria</taxon>
        <taxon>Pseudomonadati</taxon>
        <taxon>Pseudomonadota</taxon>
        <taxon>Gammaproteobacteria</taxon>
        <taxon>Vibrionales</taxon>
        <taxon>Vibrionaceae</taxon>
        <taxon>Vibrio</taxon>
    </lineage>
</organism>
<evidence type="ECO:0000259" key="14">
    <source>
        <dbReference type="PROSITE" id="PS51194"/>
    </source>
</evidence>
<keyword evidence="7" id="KW-0238">DNA-binding</keyword>
<evidence type="ECO:0000256" key="11">
    <source>
        <dbReference type="ARBA" id="ARBA00044535"/>
    </source>
</evidence>
<dbReference type="GO" id="GO:0006310">
    <property type="term" value="P:DNA recombination"/>
    <property type="evidence" value="ECO:0007669"/>
    <property type="project" value="InterPro"/>
</dbReference>
<dbReference type="Pfam" id="PF00270">
    <property type="entry name" value="DEAD"/>
    <property type="match status" value="1"/>
</dbReference>
<dbReference type="GO" id="GO:0009378">
    <property type="term" value="F:four-way junction helicase activity"/>
    <property type="evidence" value="ECO:0007669"/>
    <property type="project" value="TreeGrafter"/>
</dbReference>
<comment type="similarity">
    <text evidence="1">Belongs to the helicase family. RecQ subfamily.</text>
</comment>
<dbReference type="SUPFAM" id="SSF52540">
    <property type="entry name" value="P-loop containing nucleoside triphosphate hydrolases"/>
    <property type="match status" value="1"/>
</dbReference>
<dbReference type="SMART" id="SM00487">
    <property type="entry name" value="DEXDc"/>
    <property type="match status" value="1"/>
</dbReference>
<evidence type="ECO:0000256" key="9">
    <source>
        <dbReference type="ARBA" id="ARBA00034617"/>
    </source>
</evidence>
<dbReference type="EC" id="5.6.2.4" evidence="10"/>
<dbReference type="PATRIC" id="fig|579748.3.peg.2973"/>
<dbReference type="GO" id="GO:0005737">
    <property type="term" value="C:cytoplasm"/>
    <property type="evidence" value="ECO:0007669"/>
    <property type="project" value="TreeGrafter"/>
</dbReference>
<dbReference type="PANTHER" id="PTHR13710:SF105">
    <property type="entry name" value="ATP-DEPENDENT DNA HELICASE Q1"/>
    <property type="match status" value="1"/>
</dbReference>
<evidence type="ECO:0000256" key="8">
    <source>
        <dbReference type="ARBA" id="ARBA00023235"/>
    </source>
</evidence>
<keyword evidence="6" id="KW-0067">ATP-binding</keyword>
<dbReference type="Pfam" id="PF00271">
    <property type="entry name" value="Helicase_C"/>
    <property type="match status" value="1"/>
</dbReference>
<dbReference type="GO" id="GO:0006281">
    <property type="term" value="P:DNA repair"/>
    <property type="evidence" value="ECO:0007669"/>
    <property type="project" value="TreeGrafter"/>
</dbReference>
<dbReference type="FunFam" id="3.40.50.300:FF:001389">
    <property type="entry name" value="ATP-dependent DNA helicase RecQ"/>
    <property type="match status" value="1"/>
</dbReference>
<evidence type="ECO:0000256" key="10">
    <source>
        <dbReference type="ARBA" id="ARBA00034808"/>
    </source>
</evidence>
<feature type="domain" description="Helicase C-terminal" evidence="14">
    <location>
        <begin position="209"/>
        <end position="380"/>
    </location>
</feature>
<dbReference type="Gene3D" id="1.10.10.10">
    <property type="entry name" value="Winged helix-like DNA-binding domain superfamily/Winged helix DNA-binding domain"/>
    <property type="match status" value="1"/>
</dbReference>
<protein>
    <recommendedName>
        <fullName evidence="11">ATP-dependent DNA helicase RecQ</fullName>
        <ecNumber evidence="10">5.6.2.4</ecNumber>
    </recommendedName>
    <alternativeName>
        <fullName evidence="12">DNA 3'-5' helicase RecQ</fullName>
    </alternativeName>
</protein>
<dbReference type="InterPro" id="IPR014001">
    <property type="entry name" value="Helicase_ATP-bd"/>
</dbReference>
<keyword evidence="4" id="KW-0378">Hydrolase</keyword>
<comment type="caution">
    <text evidence="15">The sequence shown here is derived from an EMBL/GenBank/DDBJ whole genome shotgun (WGS) entry which is preliminary data.</text>
</comment>
<evidence type="ECO:0000256" key="1">
    <source>
        <dbReference type="ARBA" id="ARBA00005446"/>
    </source>
</evidence>
<keyword evidence="3" id="KW-0547">Nucleotide-binding</keyword>
<dbReference type="GO" id="GO:0016787">
    <property type="term" value="F:hydrolase activity"/>
    <property type="evidence" value="ECO:0007669"/>
    <property type="project" value="UniProtKB-KW"/>
</dbReference>
<dbReference type="RefSeq" id="WP_045956423.1">
    <property type="nucleotide sequence ID" value="NZ_JXXV01000025.1"/>
</dbReference>
<evidence type="ECO:0000256" key="7">
    <source>
        <dbReference type="ARBA" id="ARBA00023125"/>
    </source>
</evidence>
<dbReference type="SMART" id="SM00490">
    <property type="entry name" value="HELICc"/>
    <property type="match status" value="1"/>
</dbReference>
<dbReference type="GO" id="GO:0046872">
    <property type="term" value="F:metal ion binding"/>
    <property type="evidence" value="ECO:0007669"/>
    <property type="project" value="UniProtKB-KW"/>
</dbReference>
<evidence type="ECO:0000256" key="4">
    <source>
        <dbReference type="ARBA" id="ARBA00022801"/>
    </source>
</evidence>
<dbReference type="InterPro" id="IPR001650">
    <property type="entry name" value="Helicase_C-like"/>
</dbReference>
<dbReference type="STRING" id="579748.TW81_14390"/>
<dbReference type="GO" id="GO:0043138">
    <property type="term" value="F:3'-5' DNA helicase activity"/>
    <property type="evidence" value="ECO:0007669"/>
    <property type="project" value="UniProtKB-EC"/>
</dbReference>
<dbReference type="GO" id="GO:0043590">
    <property type="term" value="C:bacterial nucleoid"/>
    <property type="evidence" value="ECO:0007669"/>
    <property type="project" value="TreeGrafter"/>
</dbReference>
<sequence length="642" mass="72482">MDTLTHQSLIEQTLKQTFGFEHLRAGQKQAIETILAGRSCAAIFPTGSGKSLCYQLPATILPHLTLVVSPLLALMKDQLAFLHSKNIAAASIDSSQSREDTQQVMERVRQGEIKVLMISVERLKNERFRQFIAQVPISMLVVDEAHCISEWGHNFRPDYLKLPHYLKQFNIPQALLLTATATQAVIDDMKEKFSIADSDVVVTGFYRANLDLTVVPCEDENKTEMLLELIRPAPTQPTVVYVTLQQSAESVAKVLLKAGINAHAYHAGMKPDVRESIQDQFMRGELDCIVATIAFGMGVDKSDIRRVIHFDLPKSIENYAQEIGRAGRDGLPAKCVLLANQNGLSTLENFIYGDTPEPSDIRNLLEQALDSAPQWEVVLSRLSTETNIRQLPLKTLLVYMEMAGVIAAKYSYYADYRFKFVQDKQFIINQFDTERQHFVSALFECSSQAKIWCQVDFDALWMQFQGERQRAIAALDYFNEKGWIELESKLMTEVYQVTPVNQSVDELTEHLSALFKDKERSDVERIHNLLNYFQSQQCLSAGLANYFADHNAPSQCGHCSVCRGDIARLPKPNYEQHSREQIMIWVNELEDRAGKQLSLQLKAKFLCGIATPKFTKLKARGLSGFAKLEATPFAQVLEQIDG</sequence>
<keyword evidence="5 15" id="KW-0347">Helicase</keyword>
<keyword evidence="8" id="KW-0413">Isomerase</keyword>
<comment type="catalytic activity">
    <reaction evidence="9">
        <text>Couples ATP hydrolysis with the unwinding of duplex DNA by translocating in the 3'-5' direction.</text>
        <dbReference type="EC" id="5.6.2.4"/>
    </reaction>
</comment>
<dbReference type="PROSITE" id="PS51192">
    <property type="entry name" value="HELICASE_ATP_BIND_1"/>
    <property type="match status" value="1"/>
</dbReference>
<name>A0A0F4NGP2_9VIBR</name>
<gene>
    <name evidence="15" type="ORF">TW81_14390</name>
</gene>
<feature type="domain" description="Helicase ATP-binding" evidence="13">
    <location>
        <begin position="31"/>
        <end position="199"/>
    </location>
</feature>
<evidence type="ECO:0000256" key="6">
    <source>
        <dbReference type="ARBA" id="ARBA00022840"/>
    </source>
</evidence>
<dbReference type="EMBL" id="JXXV01000025">
    <property type="protein sequence ID" value="KJY82285.1"/>
    <property type="molecule type" value="Genomic_DNA"/>
</dbReference>
<evidence type="ECO:0000256" key="5">
    <source>
        <dbReference type="ARBA" id="ARBA00022806"/>
    </source>
</evidence>
<dbReference type="CDD" id="cd18018">
    <property type="entry name" value="DEXHc_RecQ4-like"/>
    <property type="match status" value="1"/>
</dbReference>
<dbReference type="OrthoDB" id="9760034at2"/>
<proteinExistence type="inferred from homology"/>
<dbReference type="Proteomes" id="UP000033673">
    <property type="component" value="Unassembled WGS sequence"/>
</dbReference>
<accession>A0A0F4NGP2</accession>
<evidence type="ECO:0000256" key="2">
    <source>
        <dbReference type="ARBA" id="ARBA00022723"/>
    </source>
</evidence>
<evidence type="ECO:0000313" key="15">
    <source>
        <dbReference type="EMBL" id="KJY82285.1"/>
    </source>
</evidence>
<dbReference type="PROSITE" id="PS00690">
    <property type="entry name" value="DEAH_ATP_HELICASE"/>
    <property type="match status" value="1"/>
</dbReference>
<keyword evidence="2" id="KW-0479">Metal-binding</keyword>